<organism evidence="1 2">
    <name type="scientific">Halomonas eurihalina</name>
    <dbReference type="NCBI Taxonomy" id="42566"/>
    <lineage>
        <taxon>Bacteria</taxon>
        <taxon>Pseudomonadati</taxon>
        <taxon>Pseudomonadota</taxon>
        <taxon>Gammaproteobacteria</taxon>
        <taxon>Oceanospirillales</taxon>
        <taxon>Halomonadaceae</taxon>
        <taxon>Halomonas</taxon>
    </lineage>
</organism>
<dbReference type="Pfam" id="PF13557">
    <property type="entry name" value="Phenol_MetA_deg"/>
    <property type="match status" value="1"/>
</dbReference>
<evidence type="ECO:0000313" key="2">
    <source>
        <dbReference type="Proteomes" id="UP000324260"/>
    </source>
</evidence>
<proteinExistence type="predicted"/>
<dbReference type="OrthoDB" id="8639774at2"/>
<sequence>MCQRFDSRCVVDGYKITLSYSESESRSRGVTPCKGAGRCEMINTRLDIASRMSLYRMRAVKGGLLVVALVVNNFAYAGEAATTVGPIGGSDARAAVLPPPGLYGALGGIYVDMTGIYDKNGDEIYPDPVGSSKTLAYSLLYVYPFEVLGGSVASSISQSYGELCFGVSSSREKCSRGMGDIYSDLFFWSRNLTPESDPFGVTIGAGLGAVIPVGKYNVDEGKKGVPQRGGNIWDIVPNAAVTLSTKGVLGGDVTDISARLYYNHYLKNDATDYASGDLVHLSFAVSELYGKWRLGVAFDTFYQIEDDGSPDPRVAADISGSDGKRRYGFSSGPLVQKTFMLANRPWSVKAKVMLGQKAENNITINSTVLVLSTKI</sequence>
<reference evidence="1 2" key="1">
    <citation type="submission" date="2019-08" db="EMBL/GenBank/DDBJ databases">
        <title>Draft Genome Sequence of Halomonas eurihalina Isolated from Preserved Hide-surface.</title>
        <authorList>
            <person name="Hussain S.A."/>
            <person name="Xu A."/>
            <person name="Sarker M."/>
            <person name="Sommers C."/>
        </authorList>
    </citation>
    <scope>NUCLEOTIDE SEQUENCE [LARGE SCALE GENOMIC DNA]</scope>
    <source>
        <strain evidence="1 2">MS1</strain>
    </source>
</reference>
<keyword evidence="2" id="KW-1185">Reference proteome</keyword>
<gene>
    <name evidence="1" type="ORF">FZZ93_03215</name>
</gene>
<dbReference type="InterPro" id="IPR025737">
    <property type="entry name" value="FApF"/>
</dbReference>
<protein>
    <submittedName>
        <fullName evidence="1">Transporter</fullName>
    </submittedName>
</protein>
<accession>A0A5D9DAF3</accession>
<evidence type="ECO:0000313" key="1">
    <source>
        <dbReference type="EMBL" id="TZG40924.1"/>
    </source>
</evidence>
<name>A0A5D9DAF3_HALER</name>
<dbReference type="Proteomes" id="UP000324260">
    <property type="component" value="Unassembled WGS sequence"/>
</dbReference>
<dbReference type="AlphaFoldDB" id="A0A5D9DAF3"/>
<dbReference type="EMBL" id="VTPU01000002">
    <property type="protein sequence ID" value="TZG40924.1"/>
    <property type="molecule type" value="Genomic_DNA"/>
</dbReference>
<comment type="caution">
    <text evidence="1">The sequence shown here is derived from an EMBL/GenBank/DDBJ whole genome shotgun (WGS) entry which is preliminary data.</text>
</comment>